<comment type="caution">
    <text evidence="2">The sequence shown here is derived from an EMBL/GenBank/DDBJ whole genome shotgun (WGS) entry which is preliminary data.</text>
</comment>
<organism evidence="2 3">
    <name type="scientific">Pieris macdunnoughi</name>
    <dbReference type="NCBI Taxonomy" id="345717"/>
    <lineage>
        <taxon>Eukaryota</taxon>
        <taxon>Metazoa</taxon>
        <taxon>Ecdysozoa</taxon>
        <taxon>Arthropoda</taxon>
        <taxon>Hexapoda</taxon>
        <taxon>Insecta</taxon>
        <taxon>Pterygota</taxon>
        <taxon>Neoptera</taxon>
        <taxon>Endopterygota</taxon>
        <taxon>Lepidoptera</taxon>
        <taxon>Glossata</taxon>
        <taxon>Ditrysia</taxon>
        <taxon>Papilionoidea</taxon>
        <taxon>Pieridae</taxon>
        <taxon>Pierinae</taxon>
        <taxon>Pieris</taxon>
    </lineage>
</organism>
<reference evidence="2" key="1">
    <citation type="submission" date="2021-02" db="EMBL/GenBank/DDBJ databases">
        <authorList>
            <person name="Steward A R."/>
        </authorList>
    </citation>
    <scope>NUCLEOTIDE SEQUENCE</scope>
</reference>
<dbReference type="Proteomes" id="UP000663880">
    <property type="component" value="Unassembled WGS sequence"/>
</dbReference>
<proteinExistence type="predicted"/>
<feature type="compositionally biased region" description="Basic and acidic residues" evidence="1">
    <location>
        <begin position="148"/>
        <end position="189"/>
    </location>
</feature>
<protein>
    <submittedName>
        <fullName evidence="2">Uncharacterized protein</fullName>
    </submittedName>
</protein>
<accession>A0A821USW3</accession>
<evidence type="ECO:0000313" key="3">
    <source>
        <dbReference type="Proteomes" id="UP000663880"/>
    </source>
</evidence>
<feature type="region of interest" description="Disordered" evidence="1">
    <location>
        <begin position="63"/>
        <end position="93"/>
    </location>
</feature>
<dbReference type="EMBL" id="CAJOBZ010000033">
    <property type="protein sequence ID" value="CAF4895434.1"/>
    <property type="molecule type" value="Genomic_DNA"/>
</dbReference>
<dbReference type="AlphaFoldDB" id="A0A821USW3"/>
<name>A0A821USW3_9NEOP</name>
<keyword evidence="3" id="KW-1185">Reference proteome</keyword>
<feature type="region of interest" description="Disordered" evidence="1">
    <location>
        <begin position="223"/>
        <end position="281"/>
    </location>
</feature>
<evidence type="ECO:0000256" key="1">
    <source>
        <dbReference type="SAM" id="MobiDB-lite"/>
    </source>
</evidence>
<feature type="compositionally biased region" description="Polar residues" evidence="1">
    <location>
        <begin position="244"/>
        <end position="268"/>
    </location>
</feature>
<sequence>MFKLRCSRASFDFVTGKQHGGDCDLSPVSVIGVYMRNEGDYNDEELKYNPPRKLLPSMVQLPISQTRSEQTSKSTGDLTKETIPTQNLTQSSHDLSLNTTLSKHQLNEQKKLVKQQMLEQKKREKIAFQESQRQEKIAAQERKKQEKLAIQERQKQAKLEAQERQRQEKTAAHEAKTHANLAREQDKPKSALNKLKLKKKTAPIPPQPSINQQIPNQVQIKVPQNPENQTNNNEVTEPKPRRPAQTTARNNQSNYSTNTLESSISRSSGPPPYGEFPEIITDVPDSNITFGKPVADSSWDLISQHREQMSKNTTEPIVPKTKQGVQYKVGNLRLGENSDA</sequence>
<evidence type="ECO:0000313" key="2">
    <source>
        <dbReference type="EMBL" id="CAF4895434.1"/>
    </source>
</evidence>
<gene>
    <name evidence="2" type="ORF">PMACD_LOCUS10840</name>
</gene>
<feature type="region of interest" description="Disordered" evidence="1">
    <location>
        <begin position="148"/>
        <end position="190"/>
    </location>
</feature>
<feature type="compositionally biased region" description="Low complexity" evidence="1">
    <location>
        <begin position="223"/>
        <end position="235"/>
    </location>
</feature>
<dbReference type="OrthoDB" id="7473823at2759"/>